<evidence type="ECO:0000256" key="7">
    <source>
        <dbReference type="ARBA" id="ARBA00022892"/>
    </source>
</evidence>
<organism evidence="13">
    <name type="scientific">Lamprotornis superbus</name>
    <dbReference type="NCBI Taxonomy" id="245042"/>
    <lineage>
        <taxon>Eukaryota</taxon>
        <taxon>Metazoa</taxon>
        <taxon>Chordata</taxon>
        <taxon>Craniata</taxon>
        <taxon>Vertebrata</taxon>
        <taxon>Euteleostomi</taxon>
        <taxon>Archelosauria</taxon>
        <taxon>Archosauria</taxon>
        <taxon>Dinosauria</taxon>
        <taxon>Saurischia</taxon>
        <taxon>Theropoda</taxon>
        <taxon>Coelurosauria</taxon>
        <taxon>Aves</taxon>
        <taxon>Neognathae</taxon>
        <taxon>Neoaves</taxon>
        <taxon>Telluraves</taxon>
        <taxon>Australaves</taxon>
        <taxon>Passeriformes</taxon>
        <taxon>Sturnidae</taxon>
        <taxon>Lamprotornis</taxon>
    </lineage>
</organism>
<keyword evidence="10 11" id="KW-0472">Membrane</keyword>
<gene>
    <name evidence="14" type="ORF">IHE44_0000069</name>
    <name evidence="13" type="ORF">IHE44_013609</name>
</gene>
<evidence type="ECO:0000256" key="1">
    <source>
        <dbReference type="ARBA" id="ARBA00003595"/>
    </source>
</evidence>
<evidence type="ECO:0000259" key="12">
    <source>
        <dbReference type="PROSITE" id="PS50859"/>
    </source>
</evidence>
<comment type="similarity">
    <text evidence="3">Belongs to the synaptobrevin family.</text>
</comment>
<keyword evidence="9 11" id="KW-1133">Transmembrane helix</keyword>
<dbReference type="InterPro" id="IPR059071">
    <property type="entry name" value="SEC22a-c_C"/>
</dbReference>
<evidence type="ECO:0000256" key="6">
    <source>
        <dbReference type="ARBA" id="ARBA00022824"/>
    </source>
</evidence>
<dbReference type="InterPro" id="IPR010908">
    <property type="entry name" value="Longin_dom"/>
</dbReference>
<keyword evidence="8" id="KW-0653">Protein transport</keyword>
<evidence type="ECO:0000313" key="14">
    <source>
        <dbReference type="EMBL" id="KAI1242539.1"/>
    </source>
</evidence>
<dbReference type="InterPro" id="IPR043546">
    <property type="entry name" value="Sec22a/c"/>
</dbReference>
<dbReference type="CDD" id="cd14824">
    <property type="entry name" value="Longin"/>
    <property type="match status" value="1"/>
</dbReference>
<dbReference type="SUPFAM" id="SSF64356">
    <property type="entry name" value="SNARE-like"/>
    <property type="match status" value="1"/>
</dbReference>
<dbReference type="GO" id="GO:0005789">
    <property type="term" value="C:endoplasmic reticulum membrane"/>
    <property type="evidence" value="ECO:0007669"/>
    <property type="project" value="UniProtKB-SubCell"/>
</dbReference>
<dbReference type="OrthoDB" id="1719357at2759"/>
<proteinExistence type="inferred from homology"/>
<evidence type="ECO:0000256" key="8">
    <source>
        <dbReference type="ARBA" id="ARBA00022927"/>
    </source>
</evidence>
<feature type="transmembrane region" description="Helical" evidence="11">
    <location>
        <begin position="251"/>
        <end position="268"/>
    </location>
</feature>
<dbReference type="PROSITE" id="PS50859">
    <property type="entry name" value="LONGIN"/>
    <property type="match status" value="1"/>
</dbReference>
<feature type="non-terminal residue" evidence="13">
    <location>
        <position position="523"/>
    </location>
</feature>
<comment type="subcellular location">
    <subcellularLocation>
        <location evidence="2">Endoplasmic reticulum membrane</location>
        <topology evidence="2">Multi-pass membrane protein</topology>
    </subcellularLocation>
</comment>
<feature type="transmembrane region" description="Helical" evidence="11">
    <location>
        <begin position="225"/>
        <end position="244"/>
    </location>
</feature>
<comment type="function">
    <text evidence="1">May be involved in vesicle transport between the ER and the Golgi complex.</text>
</comment>
<comment type="caution">
    <text evidence="13">The sequence shown here is derived from an EMBL/GenBank/DDBJ whole genome shotgun (WGS) entry which is preliminary data.</text>
</comment>
<dbReference type="Proteomes" id="UP000618051">
    <property type="component" value="Unassembled WGS sequence"/>
</dbReference>
<protein>
    <recommendedName>
        <fullName evidence="12">Longin domain-containing protein</fullName>
    </recommendedName>
</protein>
<dbReference type="Gene3D" id="3.30.450.50">
    <property type="entry name" value="Longin domain"/>
    <property type="match status" value="1"/>
</dbReference>
<evidence type="ECO:0000256" key="5">
    <source>
        <dbReference type="ARBA" id="ARBA00022692"/>
    </source>
</evidence>
<evidence type="ECO:0000256" key="11">
    <source>
        <dbReference type="SAM" id="Phobius"/>
    </source>
</evidence>
<reference evidence="14" key="3">
    <citation type="submission" date="2022-01" db="EMBL/GenBank/DDBJ databases">
        <authorList>
            <person name="Rubenstein D.R."/>
        </authorList>
    </citation>
    <scope>NUCLEOTIDE SEQUENCE</scope>
    <source>
        <strain evidence="14">SS15</strain>
        <tissue evidence="14">Liver</tissue>
    </source>
</reference>
<accession>A0A835NTE4</accession>
<dbReference type="Pfam" id="PF13774">
    <property type="entry name" value="Longin"/>
    <property type="match status" value="1"/>
</dbReference>
<feature type="domain" description="Longin" evidence="12">
    <location>
        <begin position="40"/>
        <end position="119"/>
    </location>
</feature>
<keyword evidence="4" id="KW-0813">Transport</keyword>
<evidence type="ECO:0000256" key="2">
    <source>
        <dbReference type="ARBA" id="ARBA00004477"/>
    </source>
</evidence>
<keyword evidence="7" id="KW-0931">ER-Golgi transport</keyword>
<dbReference type="GO" id="GO:0015031">
    <property type="term" value="P:protein transport"/>
    <property type="evidence" value="ECO:0007669"/>
    <property type="project" value="UniProtKB-KW"/>
</dbReference>
<dbReference type="GO" id="GO:0006888">
    <property type="term" value="P:endoplasmic reticulum to Golgi vesicle-mediated transport"/>
    <property type="evidence" value="ECO:0007669"/>
    <property type="project" value="InterPro"/>
</dbReference>
<evidence type="ECO:0000313" key="15">
    <source>
        <dbReference type="Proteomes" id="UP000618051"/>
    </source>
</evidence>
<reference evidence="13" key="1">
    <citation type="submission" date="2020-10" db="EMBL/GenBank/DDBJ databases">
        <title>Feather gene expression reveals the developmental basis of iridescence in African starlings.</title>
        <authorList>
            <person name="Rubenstein D.R."/>
        </authorList>
    </citation>
    <scope>NUCLEOTIDE SEQUENCE</scope>
    <source>
        <strain evidence="13">SS15</strain>
        <tissue evidence="13">Liver</tissue>
    </source>
</reference>
<evidence type="ECO:0000256" key="3">
    <source>
        <dbReference type="ARBA" id="ARBA00008025"/>
    </source>
</evidence>
<evidence type="ECO:0000313" key="13">
    <source>
        <dbReference type="EMBL" id="KAG0119960.1"/>
    </source>
</evidence>
<dbReference type="PANTHER" id="PTHR46258:SF2">
    <property type="entry name" value="VESICLE-TRAFFICKING PROTEIN SEC22C"/>
    <property type="match status" value="1"/>
</dbReference>
<dbReference type="EMBL" id="JADDUC010000075">
    <property type="protein sequence ID" value="KAG0119960.1"/>
    <property type="molecule type" value="Genomic_DNA"/>
</dbReference>
<sequence length="523" mass="59616">MKVVLMNTPVENVHDLLCLCGEDFHLNQDFLECRKRLKALSSILARYPSRGTAKGRNLSIHFLSSGDIACMAICSSSYSTIMAFCFLEELRWEFAASYNTRSINSASRPYAFIEFDNIIQKVKHHFNSTRGSRAKGSWERVEEELQLQPPVQLQLENTELLNGLSNGGHAGGHVEVAPTYRMQPVTPLGILSLVLNIMCGALNLIRGVHLAEYSFQEDREGIGNVLAFLLPFLACVFQCYLYLFYSSARKVKTFVLLFCVCSCNIYLYGLRNLWQISFHIGVAFLSSYQILTRQLLEKQPDCDADKRRWEDQRVPVPKEKQLLRLTAEVKHADDVPVAALINFWQLEEDLDKRGEMVLLCLIPALLLMESRTSRTIIWRHPEHPREDGSSDEDSATFIKPTYIHFRAVIGVPHVEDAGFTFQRKDIASDPPVFPQAIYPTRMCLCACLGLRVIHPKYDDVKPIEHSSARRPGRSLGTRRELRLFLGSPGAHWMDTPEMRTRVTTVTTGFGVKQRRRRTERSSE</sequence>
<name>A0A835NTE4_9PASS</name>
<keyword evidence="5 11" id="KW-0812">Transmembrane</keyword>
<dbReference type="EMBL" id="JADDUC020000001">
    <property type="protein sequence ID" value="KAI1242539.1"/>
    <property type="molecule type" value="Genomic_DNA"/>
</dbReference>
<reference evidence="14 15" key="2">
    <citation type="journal article" date="2021" name="J. Hered.">
        <title>Feather Gene Expression Elucidates the Developmental Basis of Plumage Iridescence in African Starlings.</title>
        <authorList>
            <person name="Rubenstein D.R."/>
            <person name="Corvelo A."/>
            <person name="MacManes M.D."/>
            <person name="Maia R."/>
            <person name="Narzisi G."/>
            <person name="Rousaki A."/>
            <person name="Vandenabeele P."/>
            <person name="Shawkey M.D."/>
            <person name="Solomon J."/>
        </authorList>
    </citation>
    <scope>NUCLEOTIDE SEQUENCE [LARGE SCALE GENOMIC DNA]</scope>
    <source>
        <strain evidence="14">SS15</strain>
    </source>
</reference>
<dbReference type="InterPro" id="IPR011012">
    <property type="entry name" value="Longin-like_dom_sf"/>
</dbReference>
<dbReference type="Pfam" id="PF25970">
    <property type="entry name" value="SEC22a_C"/>
    <property type="match status" value="1"/>
</dbReference>
<dbReference type="PANTHER" id="PTHR46258">
    <property type="entry name" value="LONGIN DOMAIN-CONTAINING PROTEIN"/>
    <property type="match status" value="1"/>
</dbReference>
<feature type="transmembrane region" description="Helical" evidence="11">
    <location>
        <begin position="188"/>
        <end position="205"/>
    </location>
</feature>
<evidence type="ECO:0000256" key="4">
    <source>
        <dbReference type="ARBA" id="ARBA00022448"/>
    </source>
</evidence>
<keyword evidence="15" id="KW-1185">Reference proteome</keyword>
<dbReference type="SMART" id="SM01270">
    <property type="entry name" value="Longin"/>
    <property type="match status" value="1"/>
</dbReference>
<evidence type="ECO:0000256" key="9">
    <source>
        <dbReference type="ARBA" id="ARBA00022989"/>
    </source>
</evidence>
<dbReference type="AlphaFoldDB" id="A0A835NTE4"/>
<keyword evidence="6" id="KW-0256">Endoplasmic reticulum</keyword>
<evidence type="ECO:0000256" key="10">
    <source>
        <dbReference type="ARBA" id="ARBA00023136"/>
    </source>
</evidence>